<reference evidence="27" key="1">
    <citation type="submission" date="2025-08" db="UniProtKB">
        <authorList>
            <consortium name="RefSeq"/>
        </authorList>
    </citation>
    <scope>IDENTIFICATION</scope>
</reference>
<keyword evidence="8" id="KW-0967">Endosome</keyword>
<feature type="transmembrane region" description="Helical" evidence="22">
    <location>
        <begin position="380"/>
        <end position="402"/>
    </location>
</feature>
<evidence type="ECO:0000256" key="18">
    <source>
        <dbReference type="ARBA" id="ARBA00074379"/>
    </source>
</evidence>
<evidence type="ECO:0000256" key="22">
    <source>
        <dbReference type="SAM" id="Phobius"/>
    </source>
</evidence>
<evidence type="ECO:0000256" key="17">
    <source>
        <dbReference type="ARBA" id="ARBA00060492"/>
    </source>
</evidence>
<feature type="chain" id="PRO_5045631526" description="Lysosome-associated membrane glycoprotein 5" evidence="23">
    <location>
        <begin position="16"/>
        <end position="415"/>
    </location>
</feature>
<evidence type="ECO:0000256" key="3">
    <source>
        <dbReference type="ARBA" id="ARBA00004172"/>
    </source>
</evidence>
<evidence type="ECO:0000256" key="1">
    <source>
        <dbReference type="ARBA" id="ARBA00004151"/>
    </source>
</evidence>
<dbReference type="PANTHER" id="PTHR11506:SF35">
    <property type="entry name" value="LYSOSOME-ASSOCIATED MEMBRANE GLYCOPROTEIN 5"/>
    <property type="match status" value="1"/>
</dbReference>
<comment type="caution">
    <text evidence="20">Lacks conserved residue(s) required for the propagation of feature annotation.</text>
</comment>
<keyword evidence="9 22" id="KW-1133">Transmembrane helix</keyword>
<dbReference type="Gene3D" id="2.40.160.110">
    <property type="match status" value="2"/>
</dbReference>
<evidence type="ECO:0000256" key="9">
    <source>
        <dbReference type="ARBA" id="ARBA00022989"/>
    </source>
</evidence>
<feature type="domain" description="Lysosome-associated membrane glycoprotein 2-like transmembrane" evidence="25">
    <location>
        <begin position="381"/>
        <end position="412"/>
    </location>
</feature>
<sequence length="415" mass="43998">MKIVIFAVLLAVASAKKFSVEKSGNTCAMLVLSGKVDATASNGTQDLGSMSLPFDSATLIADSNCTLIKLNLTSSVEVWFQLDGATAGAQQIQPIAKFTPVDVFPKVNETADVVFTADAFGSFSTNQSFLCKASVDHAFTTQQVTPVNFTLQATTDQLQIQFGNIVNGSFSSDTSECDQDKTSTPQPTSTAAPTTVLPPQQDISLNVTNGNVTCILMKGFFTISVTFEDTVAGKKVNRTGDLNIPADAVASGNCTLNATVESMQILFGNGWELDFLFSKDVSSSDDTSVSISEISVTYNTAAFKAASPVTKNVTMEKKGGFLKTNLGGYYQCNANSTCIDESGVKLTTTDFKYQAFRTKSDGNFYGSIAECPADEETSSVVPIAVGAALAGLVLIVLIAYLIGRRRSRKSGYESV</sequence>
<dbReference type="InterPro" id="IPR048528">
    <property type="entry name" value="Lamp2-like_luminal"/>
</dbReference>
<dbReference type="RefSeq" id="XP_005107131.1">
    <property type="nucleotide sequence ID" value="XM_005107074.3"/>
</dbReference>
<keyword evidence="14" id="KW-0968">Cytoplasmic vesicle</keyword>
<protein>
    <recommendedName>
        <fullName evidence="18">Lysosome-associated membrane glycoprotein 5</fullName>
    </recommendedName>
    <alternativeName>
        <fullName evidence="19">Lysosome-associated membrane protein 5</fullName>
    </alternativeName>
</protein>
<evidence type="ECO:0000313" key="27">
    <source>
        <dbReference type="RefSeq" id="XP_005107131.1"/>
    </source>
</evidence>
<evidence type="ECO:0000256" key="2">
    <source>
        <dbReference type="ARBA" id="ARBA00004158"/>
    </source>
</evidence>
<evidence type="ECO:0000256" key="15">
    <source>
        <dbReference type="ARBA" id="ARBA00029428"/>
    </source>
</evidence>
<evidence type="ECO:0000256" key="14">
    <source>
        <dbReference type="ARBA" id="ARBA00023329"/>
    </source>
</evidence>
<dbReference type="GeneID" id="101855366"/>
<comment type="function">
    <text evidence="16">Plays a role in short-term synaptic plasticity in a subset of GABAergic neurons in the brain.</text>
</comment>
<evidence type="ECO:0000256" key="7">
    <source>
        <dbReference type="ARBA" id="ARBA00022729"/>
    </source>
</evidence>
<evidence type="ECO:0000256" key="20">
    <source>
        <dbReference type="PROSITE-ProRule" id="PRU00740"/>
    </source>
</evidence>
<evidence type="ECO:0000256" key="13">
    <source>
        <dbReference type="ARBA" id="ARBA00023273"/>
    </source>
</evidence>
<evidence type="ECO:0000256" key="19">
    <source>
        <dbReference type="ARBA" id="ARBA00076257"/>
    </source>
</evidence>
<keyword evidence="26" id="KW-1185">Reference proteome</keyword>
<keyword evidence="7 23" id="KW-0732">Signal</keyword>
<organism evidence="26 27">
    <name type="scientific">Aplysia californica</name>
    <name type="common">California sea hare</name>
    <dbReference type="NCBI Taxonomy" id="6500"/>
    <lineage>
        <taxon>Eukaryota</taxon>
        <taxon>Metazoa</taxon>
        <taxon>Spiralia</taxon>
        <taxon>Lophotrochozoa</taxon>
        <taxon>Mollusca</taxon>
        <taxon>Gastropoda</taxon>
        <taxon>Heterobranchia</taxon>
        <taxon>Euthyneura</taxon>
        <taxon>Tectipleura</taxon>
        <taxon>Aplysiida</taxon>
        <taxon>Aplysioidea</taxon>
        <taxon>Aplysiidae</taxon>
        <taxon>Aplysia</taxon>
    </lineage>
</organism>
<dbReference type="InterPro" id="IPR048524">
    <property type="entry name" value="Lamp2-like_TM"/>
</dbReference>
<comment type="subcellular location">
    <subcellularLocation>
        <location evidence="4">Cell projection</location>
        <location evidence="4">Dendrite</location>
    </subcellularLocation>
    <subcellularLocation>
        <location evidence="17">Cell projection</location>
        <location evidence="17">Growth cone membrane</location>
        <topology evidence="17">Single-pass type I membrane protein</topology>
    </subcellularLocation>
    <subcellularLocation>
        <location evidence="15">Cytoplasmic vesicle</location>
        <location evidence="15">Secretory vesicle</location>
        <location evidence="15">Synaptic vesicle membrane</location>
        <topology evidence="15">Single-pass type I membrane protein</topology>
    </subcellularLocation>
    <subcellularLocation>
        <location evidence="2">Early endosome membrane</location>
        <topology evidence="2">Single-pass type I membrane protein</topology>
    </subcellularLocation>
    <subcellularLocation>
        <location evidence="1">Endoplasmic reticulum-Golgi intermediate compartment membrane</location>
        <topology evidence="1">Single-pass type I membrane protein</topology>
    </subcellularLocation>
    <subcellularLocation>
        <location evidence="20">Membrane</location>
        <topology evidence="20">Single-pass type I membrane protein</topology>
    </subcellularLocation>
    <subcellularLocation>
        <location evidence="3">Recycling endosome</location>
    </subcellularLocation>
</comment>
<evidence type="ECO:0000259" key="25">
    <source>
        <dbReference type="Pfam" id="PF21222"/>
    </source>
</evidence>
<evidence type="ECO:0000256" key="21">
    <source>
        <dbReference type="SAM" id="MobiDB-lite"/>
    </source>
</evidence>
<evidence type="ECO:0000256" key="8">
    <source>
        <dbReference type="ARBA" id="ARBA00022753"/>
    </source>
</evidence>
<dbReference type="PROSITE" id="PS51407">
    <property type="entry name" value="LAMP_3"/>
    <property type="match status" value="1"/>
</dbReference>
<evidence type="ECO:0000256" key="12">
    <source>
        <dbReference type="ARBA" id="ARBA00023180"/>
    </source>
</evidence>
<dbReference type="Proteomes" id="UP000694888">
    <property type="component" value="Unplaced"/>
</dbReference>
<feature type="region of interest" description="Disordered" evidence="21">
    <location>
        <begin position="171"/>
        <end position="197"/>
    </location>
</feature>
<keyword evidence="6 20" id="KW-0812">Transmembrane</keyword>
<keyword evidence="13" id="KW-0966">Cell projection</keyword>
<keyword evidence="11 20" id="KW-0472">Membrane</keyword>
<dbReference type="Pfam" id="PF01299">
    <property type="entry name" value="Lamp2-like_luminal"/>
    <property type="match status" value="1"/>
</dbReference>
<proteinExistence type="inferred from homology"/>
<evidence type="ECO:0000313" key="26">
    <source>
        <dbReference type="Proteomes" id="UP000694888"/>
    </source>
</evidence>
<evidence type="ECO:0000256" key="6">
    <source>
        <dbReference type="ARBA" id="ARBA00022692"/>
    </source>
</evidence>
<feature type="signal peptide" evidence="23">
    <location>
        <begin position="1"/>
        <end position="15"/>
    </location>
</feature>
<dbReference type="PRINTS" id="PR00336">
    <property type="entry name" value="LYSASSOCTDMP"/>
</dbReference>
<name>A0ABM0K2E1_APLCA</name>
<evidence type="ECO:0000256" key="10">
    <source>
        <dbReference type="ARBA" id="ARBA00023018"/>
    </source>
</evidence>
<evidence type="ECO:0000259" key="24">
    <source>
        <dbReference type="Pfam" id="PF01299"/>
    </source>
</evidence>
<evidence type="ECO:0000256" key="4">
    <source>
        <dbReference type="ARBA" id="ARBA00004279"/>
    </source>
</evidence>
<evidence type="ECO:0000256" key="16">
    <source>
        <dbReference type="ARBA" id="ARBA00053950"/>
    </source>
</evidence>
<dbReference type="CDD" id="cd12087">
    <property type="entry name" value="TM_EGFR-like"/>
    <property type="match status" value="1"/>
</dbReference>
<dbReference type="PANTHER" id="PTHR11506">
    <property type="entry name" value="LYSOSOME-ASSOCIATED MEMBRANE GLYCOPROTEIN"/>
    <property type="match status" value="1"/>
</dbReference>
<feature type="compositionally biased region" description="Low complexity" evidence="21">
    <location>
        <begin position="182"/>
        <end position="195"/>
    </location>
</feature>
<feature type="domain" description="Lysosome-associated membrane glycoprotein 2-like luminal" evidence="24">
    <location>
        <begin position="204"/>
        <end position="358"/>
    </location>
</feature>
<keyword evidence="10" id="KW-0770">Synapse</keyword>
<evidence type="ECO:0000256" key="5">
    <source>
        <dbReference type="ARBA" id="ARBA00009644"/>
    </source>
</evidence>
<keyword evidence="12" id="KW-0325">Glycoprotein</keyword>
<dbReference type="InterPro" id="IPR002000">
    <property type="entry name" value="Lysosome-assoc_membr_glycop"/>
</dbReference>
<gene>
    <name evidence="27" type="primary">LOC101855366</name>
</gene>
<evidence type="ECO:0000256" key="11">
    <source>
        <dbReference type="ARBA" id="ARBA00023136"/>
    </source>
</evidence>
<accession>A0ABM0K2E1</accession>
<comment type="similarity">
    <text evidence="5 20">Belongs to the LAMP family.</text>
</comment>
<dbReference type="Pfam" id="PF21222">
    <property type="entry name" value="Lamp2_2nd"/>
    <property type="match status" value="1"/>
</dbReference>
<evidence type="ECO:0000256" key="23">
    <source>
        <dbReference type="SAM" id="SignalP"/>
    </source>
</evidence>